<dbReference type="AlphaFoldDB" id="A0A0F7V446"/>
<name>A0A0F7V446_TOXGV</name>
<dbReference type="EMBL" id="LN714499">
    <property type="protein sequence ID" value="CEL75961.1"/>
    <property type="molecule type" value="Genomic_DNA"/>
</dbReference>
<gene>
    <name evidence="1" type="ORF">BN1205_083480</name>
</gene>
<protein>
    <submittedName>
        <fullName evidence="1">Uncharacterized protein</fullName>
    </submittedName>
</protein>
<reference evidence="1" key="1">
    <citation type="journal article" date="2015" name="PLoS ONE">
        <title>Comprehensive Evaluation of Toxoplasma gondii VEG and Neospora caninum LIV Genomes with Tachyzoite Stage Transcriptome and Proteome Defines Novel Transcript Features.</title>
        <authorList>
            <person name="Ramaprasad A."/>
            <person name="Mourier T."/>
            <person name="Naeem R."/>
            <person name="Malas T.B."/>
            <person name="Moussa E."/>
            <person name="Panigrahi A."/>
            <person name="Vermont S.J."/>
            <person name="Otto T.D."/>
            <person name="Wastling J."/>
            <person name="Pain A."/>
        </authorList>
    </citation>
    <scope>NUCLEOTIDE SEQUENCE</scope>
    <source>
        <strain evidence="1">VEG</strain>
    </source>
</reference>
<evidence type="ECO:0000313" key="1">
    <source>
        <dbReference type="EMBL" id="CEL75961.1"/>
    </source>
</evidence>
<organism evidence="1">
    <name type="scientific">Toxoplasma gondii (strain ATCC 50861 / VEG)</name>
    <dbReference type="NCBI Taxonomy" id="432359"/>
    <lineage>
        <taxon>Eukaryota</taxon>
        <taxon>Sar</taxon>
        <taxon>Alveolata</taxon>
        <taxon>Apicomplexa</taxon>
        <taxon>Conoidasida</taxon>
        <taxon>Coccidia</taxon>
        <taxon>Eucoccidiorida</taxon>
        <taxon>Eimeriorina</taxon>
        <taxon>Sarcocystidae</taxon>
        <taxon>Toxoplasma</taxon>
    </lineage>
</organism>
<accession>A0A0F7V446</accession>
<proteinExistence type="predicted"/>
<sequence length="114" mass="12601">MDASAVQPHLVTRHVKIVDQVAQNSESAPFLSSSFRVYVHSRAFGFFRIIRRHLPSGIRILQCRFHNAGSIILQGERFCCTDRSSVDAPKEAVSAKGPRELLAQVKPSTVTATP</sequence>